<organism evidence="6 7">
    <name type="scientific">candidate division TA06 bacterium</name>
    <dbReference type="NCBI Taxonomy" id="2250710"/>
    <lineage>
        <taxon>Bacteria</taxon>
        <taxon>Bacteria division TA06</taxon>
    </lineage>
</organism>
<sequence length="369" mass="40730">MPAKMKAVVKTKPALGAEHKEVKSPQIAPDQVLVKVRATSICGTDVHIYKWDPWSDSRIGKKNLPQILGHEVAGEVVEKGKEVKTIKVGDYISAETHIPDKSCIQCLTGQEHICANLKILGVDCDGAFAEYFAVPESVCWINDKSIPPEFATVQEPLGNATYATLGEDNDIAGKTMAIIGDGPIALFAVGVARVCGVTSIFHIGKYDFNMEISKKMGSDFRLYANKEDVNRIEFIKDHTHGFGADIVLDMAGSPQALDEGFKYLRKGGRFSAFGVASESPTPIDYNNGIVFKGAQVHGISGRKMFDTWFRVRNLLASKRLDISPVITHMFLLKDYEEGFKEMMTRPRKSAKIVLFPDEAEFEAAKKRVK</sequence>
<dbReference type="Proteomes" id="UP000315525">
    <property type="component" value="Unassembled WGS sequence"/>
</dbReference>
<keyword evidence="3 6" id="KW-0560">Oxidoreductase</keyword>
<dbReference type="InterPro" id="IPR036291">
    <property type="entry name" value="NAD(P)-bd_dom_sf"/>
</dbReference>
<dbReference type="AlphaFoldDB" id="A0A523UTT0"/>
<comment type="cofactor">
    <cofactor evidence="4">
        <name>Zn(2+)</name>
        <dbReference type="ChEBI" id="CHEBI:29105"/>
    </cofactor>
</comment>
<comment type="similarity">
    <text evidence="4">Belongs to the zinc-containing alcohol dehydrogenase family.</text>
</comment>
<keyword evidence="1 4" id="KW-0479">Metal-binding</keyword>
<dbReference type="SMART" id="SM00829">
    <property type="entry name" value="PKS_ER"/>
    <property type="match status" value="1"/>
</dbReference>
<dbReference type="InterPro" id="IPR013149">
    <property type="entry name" value="ADH-like_C"/>
</dbReference>
<reference evidence="6 7" key="1">
    <citation type="submission" date="2019-03" db="EMBL/GenBank/DDBJ databases">
        <title>Metabolic potential of uncultured bacteria and archaea associated with petroleum seepage in deep-sea sediments.</title>
        <authorList>
            <person name="Dong X."/>
            <person name="Hubert C."/>
        </authorList>
    </citation>
    <scope>NUCLEOTIDE SEQUENCE [LARGE SCALE GENOMIC DNA]</scope>
    <source>
        <strain evidence="6">E44_bin18</strain>
    </source>
</reference>
<dbReference type="PANTHER" id="PTHR43401">
    <property type="entry name" value="L-THREONINE 3-DEHYDROGENASE"/>
    <property type="match status" value="1"/>
</dbReference>
<evidence type="ECO:0000256" key="1">
    <source>
        <dbReference type="ARBA" id="ARBA00022723"/>
    </source>
</evidence>
<evidence type="ECO:0000256" key="4">
    <source>
        <dbReference type="RuleBase" id="RU361277"/>
    </source>
</evidence>
<dbReference type="SUPFAM" id="SSF50129">
    <property type="entry name" value="GroES-like"/>
    <property type="match status" value="1"/>
</dbReference>
<dbReference type="InterPro" id="IPR050129">
    <property type="entry name" value="Zn_alcohol_dh"/>
</dbReference>
<dbReference type="InterPro" id="IPR013154">
    <property type="entry name" value="ADH-like_N"/>
</dbReference>
<proteinExistence type="inferred from homology"/>
<protein>
    <submittedName>
        <fullName evidence="6">L-threonine 3-dehydrogenase</fullName>
        <ecNumber evidence="6">1.1.1.103</ecNumber>
    </submittedName>
</protein>
<dbReference type="EMBL" id="SOJN01000071">
    <property type="protein sequence ID" value="TET45952.1"/>
    <property type="molecule type" value="Genomic_DNA"/>
</dbReference>
<evidence type="ECO:0000313" key="6">
    <source>
        <dbReference type="EMBL" id="TET45952.1"/>
    </source>
</evidence>
<evidence type="ECO:0000256" key="2">
    <source>
        <dbReference type="ARBA" id="ARBA00022833"/>
    </source>
</evidence>
<dbReference type="InterPro" id="IPR020843">
    <property type="entry name" value="ER"/>
</dbReference>
<evidence type="ECO:0000256" key="3">
    <source>
        <dbReference type="ARBA" id="ARBA00023002"/>
    </source>
</evidence>
<feature type="domain" description="Enoyl reductase (ER)" evidence="5">
    <location>
        <begin position="10"/>
        <end position="354"/>
    </location>
</feature>
<dbReference type="GO" id="GO:0008743">
    <property type="term" value="F:L-threonine 3-dehydrogenase activity"/>
    <property type="evidence" value="ECO:0007669"/>
    <property type="project" value="UniProtKB-EC"/>
</dbReference>
<dbReference type="SUPFAM" id="SSF51735">
    <property type="entry name" value="NAD(P)-binding Rossmann-fold domains"/>
    <property type="match status" value="1"/>
</dbReference>
<dbReference type="Gene3D" id="3.90.180.10">
    <property type="entry name" value="Medium-chain alcohol dehydrogenases, catalytic domain"/>
    <property type="match status" value="1"/>
</dbReference>
<evidence type="ECO:0000313" key="7">
    <source>
        <dbReference type="Proteomes" id="UP000315525"/>
    </source>
</evidence>
<accession>A0A523UTT0</accession>
<dbReference type="PROSITE" id="PS00059">
    <property type="entry name" value="ADH_ZINC"/>
    <property type="match status" value="1"/>
</dbReference>
<dbReference type="Pfam" id="PF08240">
    <property type="entry name" value="ADH_N"/>
    <property type="match status" value="1"/>
</dbReference>
<comment type="caution">
    <text evidence="6">The sequence shown here is derived from an EMBL/GenBank/DDBJ whole genome shotgun (WGS) entry which is preliminary data.</text>
</comment>
<name>A0A523UTT0_UNCT6</name>
<gene>
    <name evidence="6" type="primary">tdh</name>
    <name evidence="6" type="ORF">E3J62_05805</name>
</gene>
<dbReference type="InterPro" id="IPR011032">
    <property type="entry name" value="GroES-like_sf"/>
</dbReference>
<dbReference type="EC" id="1.1.1.103" evidence="6"/>
<evidence type="ECO:0000259" key="5">
    <source>
        <dbReference type="SMART" id="SM00829"/>
    </source>
</evidence>
<keyword evidence="2 4" id="KW-0862">Zinc</keyword>
<dbReference type="InterPro" id="IPR002328">
    <property type="entry name" value="ADH_Zn_CS"/>
</dbReference>
<dbReference type="Pfam" id="PF00107">
    <property type="entry name" value="ADH_zinc_N"/>
    <property type="match status" value="1"/>
</dbReference>
<dbReference type="Gene3D" id="3.40.50.720">
    <property type="entry name" value="NAD(P)-binding Rossmann-like Domain"/>
    <property type="match status" value="1"/>
</dbReference>
<dbReference type="GO" id="GO:0008270">
    <property type="term" value="F:zinc ion binding"/>
    <property type="evidence" value="ECO:0007669"/>
    <property type="project" value="InterPro"/>
</dbReference>
<dbReference type="PANTHER" id="PTHR43401:SF2">
    <property type="entry name" value="L-THREONINE 3-DEHYDROGENASE"/>
    <property type="match status" value="1"/>
</dbReference>